<name>A0A167QCT7_CALVF</name>
<gene>
    <name evidence="2" type="ORF">CALVIDRAFT_354482</name>
</gene>
<keyword evidence="1" id="KW-0732">Signal</keyword>
<feature type="signal peptide" evidence="1">
    <location>
        <begin position="1"/>
        <end position="23"/>
    </location>
</feature>
<dbReference type="AlphaFoldDB" id="A0A167QCT7"/>
<organism evidence="2 3">
    <name type="scientific">Calocera viscosa (strain TUFC12733)</name>
    <dbReference type="NCBI Taxonomy" id="1330018"/>
    <lineage>
        <taxon>Eukaryota</taxon>
        <taxon>Fungi</taxon>
        <taxon>Dikarya</taxon>
        <taxon>Basidiomycota</taxon>
        <taxon>Agaricomycotina</taxon>
        <taxon>Dacrymycetes</taxon>
        <taxon>Dacrymycetales</taxon>
        <taxon>Dacrymycetaceae</taxon>
        <taxon>Calocera</taxon>
    </lineage>
</organism>
<accession>A0A167QCT7</accession>
<dbReference type="OrthoDB" id="10478932at2759"/>
<evidence type="ECO:0000313" key="2">
    <source>
        <dbReference type="EMBL" id="KZO99638.1"/>
    </source>
</evidence>
<dbReference type="Proteomes" id="UP000076738">
    <property type="component" value="Unassembled WGS sequence"/>
</dbReference>
<evidence type="ECO:0000256" key="1">
    <source>
        <dbReference type="SAM" id="SignalP"/>
    </source>
</evidence>
<feature type="chain" id="PRO_5007891474" evidence="1">
    <location>
        <begin position="24"/>
        <end position="188"/>
    </location>
</feature>
<sequence>MFFSRISSLGLVSFAVFASVAIAAPLSVKSSVTFDVGVDMPCLLGCNITTHLSILGNLNSKVSKDLSAIASVSASTDIDLSGLTQAYDALVDDLNVAVKDLGVTTAITAYGTGAYLDAVGNTVGNLLVAVLGQAGTDVSVPGIDATLDALNKGLVGLVDNLNTDLGAAVLPLIANTTGIDVTLYKRRS</sequence>
<dbReference type="EMBL" id="KV417271">
    <property type="protein sequence ID" value="KZO99638.1"/>
    <property type="molecule type" value="Genomic_DNA"/>
</dbReference>
<evidence type="ECO:0000313" key="3">
    <source>
        <dbReference type="Proteomes" id="UP000076738"/>
    </source>
</evidence>
<keyword evidence="3" id="KW-1185">Reference proteome</keyword>
<reference evidence="2 3" key="1">
    <citation type="journal article" date="2016" name="Mol. Biol. Evol.">
        <title>Comparative Genomics of Early-Diverging Mushroom-Forming Fungi Provides Insights into the Origins of Lignocellulose Decay Capabilities.</title>
        <authorList>
            <person name="Nagy L.G."/>
            <person name="Riley R."/>
            <person name="Tritt A."/>
            <person name="Adam C."/>
            <person name="Daum C."/>
            <person name="Floudas D."/>
            <person name="Sun H."/>
            <person name="Yadav J.S."/>
            <person name="Pangilinan J."/>
            <person name="Larsson K.H."/>
            <person name="Matsuura K."/>
            <person name="Barry K."/>
            <person name="Labutti K."/>
            <person name="Kuo R."/>
            <person name="Ohm R.A."/>
            <person name="Bhattacharya S.S."/>
            <person name="Shirouzu T."/>
            <person name="Yoshinaga Y."/>
            <person name="Martin F.M."/>
            <person name="Grigoriev I.V."/>
            <person name="Hibbett D.S."/>
        </authorList>
    </citation>
    <scope>NUCLEOTIDE SEQUENCE [LARGE SCALE GENOMIC DNA]</scope>
    <source>
        <strain evidence="2 3">TUFC12733</strain>
    </source>
</reference>
<protein>
    <submittedName>
        <fullName evidence="2">Uncharacterized protein</fullName>
    </submittedName>
</protein>
<proteinExistence type="predicted"/>